<dbReference type="Gene3D" id="1.25.40.900">
    <property type="match status" value="1"/>
</dbReference>
<feature type="domain" description="SusD-like N-terminal" evidence="7">
    <location>
        <begin position="44"/>
        <end position="228"/>
    </location>
</feature>
<dbReference type="GO" id="GO:0009279">
    <property type="term" value="C:cell outer membrane"/>
    <property type="evidence" value="ECO:0007669"/>
    <property type="project" value="UniProtKB-SubCell"/>
</dbReference>
<comment type="subcellular location">
    <subcellularLocation>
        <location evidence="1">Cell outer membrane</location>
    </subcellularLocation>
</comment>
<evidence type="ECO:0000259" key="6">
    <source>
        <dbReference type="Pfam" id="PF07980"/>
    </source>
</evidence>
<dbReference type="InterPro" id="IPR033985">
    <property type="entry name" value="SusD-like_N"/>
</dbReference>
<keyword evidence="5" id="KW-0998">Cell outer membrane</keyword>
<dbReference type="InterPro" id="IPR012944">
    <property type="entry name" value="SusD_RagB_dom"/>
</dbReference>
<evidence type="ECO:0000259" key="7">
    <source>
        <dbReference type="Pfam" id="PF14322"/>
    </source>
</evidence>
<keyword evidence="4" id="KW-0472">Membrane</keyword>
<comment type="caution">
    <text evidence="8">The sequence shown here is derived from an EMBL/GenBank/DDBJ whole genome shotgun (WGS) entry which is preliminary data.</text>
</comment>
<sequence>MIMKKYFRLLLVGAVFSVVVSCDDKLNLDPLAQVPSTTALVTAPDFENGVRNLYVVMRRESYYSGNLISFPDVQSDNLTFKEAGRQTQRVAHEWRYNSNATQGAFMASCYSVAQRANFVLENIDRLEDGEFKDNIIGEAIAARALAHFDVVKTFAPIPSSSASANSAPGMPYMFSSDINQLPSRIPVGEFYDNLVTDLTTALPLISANNGSGRLNKDGVNALLSRLYLYMGRWQDAINAANAVTTATGTRADFTGIWNDSNSSDIIFDIKLNQVNPETPGVPYNQTLPSGIRSEYVCSFQLFQLYNNSDIRKTAYITTAPFDGNNYNHVIKWLSSVNNQSTGRVNVKVLRKAEVLLNKAEAHANLNQDVEALAALDELRQNRYAPFVSGGETGQALKDAIQLERRLELAFEGHRFFDLKRQNKAIERDPNYGDFADGTGLLPLEPTLPAGDCRFNMPIPQLELNVNPNMTQNECTFY</sequence>
<dbReference type="Gene3D" id="1.25.40.390">
    <property type="match status" value="1"/>
</dbReference>
<evidence type="ECO:0000256" key="3">
    <source>
        <dbReference type="ARBA" id="ARBA00022729"/>
    </source>
</evidence>
<feature type="domain" description="RagB/SusD" evidence="6">
    <location>
        <begin position="312"/>
        <end position="473"/>
    </location>
</feature>
<keyword evidence="9" id="KW-1185">Reference proteome</keyword>
<gene>
    <name evidence="8" type="ORF">EQG68_06420</name>
</gene>
<reference evidence="9" key="1">
    <citation type="submission" date="2019-01" db="EMBL/GenBank/DDBJ databases">
        <title>Cytophagaceae bacterium strain CAR-16.</title>
        <authorList>
            <person name="Chen W.-M."/>
        </authorList>
    </citation>
    <scope>NUCLEOTIDE SEQUENCE [LARGE SCALE GENOMIC DNA]</scope>
    <source>
        <strain evidence="9">ICH-30</strain>
    </source>
</reference>
<evidence type="ECO:0000313" key="8">
    <source>
        <dbReference type="EMBL" id="RXR33118.1"/>
    </source>
</evidence>
<proteinExistence type="inferred from homology"/>
<evidence type="ECO:0000256" key="1">
    <source>
        <dbReference type="ARBA" id="ARBA00004442"/>
    </source>
</evidence>
<accession>A0A4Q1KSM7</accession>
<dbReference type="EMBL" id="SBKQ01000005">
    <property type="protein sequence ID" value="RXR33118.1"/>
    <property type="molecule type" value="Genomic_DNA"/>
</dbReference>
<organism evidence="8 9">
    <name type="scientific">Flavobacterium piscinae</name>
    <dbReference type="NCBI Taxonomy" id="2506424"/>
    <lineage>
        <taxon>Bacteria</taxon>
        <taxon>Pseudomonadati</taxon>
        <taxon>Bacteroidota</taxon>
        <taxon>Flavobacteriia</taxon>
        <taxon>Flavobacteriales</taxon>
        <taxon>Flavobacteriaceae</taxon>
        <taxon>Flavobacterium</taxon>
    </lineage>
</organism>
<evidence type="ECO:0000313" key="9">
    <source>
        <dbReference type="Proteomes" id="UP000289734"/>
    </source>
</evidence>
<comment type="similarity">
    <text evidence="2">Belongs to the SusD family.</text>
</comment>
<protein>
    <submittedName>
        <fullName evidence="8">RagB/SusD family nutrient uptake outer membrane protein</fullName>
    </submittedName>
</protein>
<dbReference type="Gene3D" id="2.20.20.130">
    <property type="match status" value="1"/>
</dbReference>
<keyword evidence="3" id="KW-0732">Signal</keyword>
<name>A0A4Q1KSM7_9FLAO</name>
<evidence type="ECO:0000256" key="2">
    <source>
        <dbReference type="ARBA" id="ARBA00006275"/>
    </source>
</evidence>
<evidence type="ECO:0000256" key="5">
    <source>
        <dbReference type="ARBA" id="ARBA00023237"/>
    </source>
</evidence>
<dbReference type="PROSITE" id="PS51257">
    <property type="entry name" value="PROKAR_LIPOPROTEIN"/>
    <property type="match status" value="1"/>
</dbReference>
<dbReference type="CDD" id="cd08977">
    <property type="entry name" value="SusD"/>
    <property type="match status" value="1"/>
</dbReference>
<dbReference type="AlphaFoldDB" id="A0A4Q1KSM7"/>
<dbReference type="Proteomes" id="UP000289734">
    <property type="component" value="Unassembled WGS sequence"/>
</dbReference>
<dbReference type="Pfam" id="PF07980">
    <property type="entry name" value="SusD_RagB"/>
    <property type="match status" value="1"/>
</dbReference>
<dbReference type="InterPro" id="IPR011990">
    <property type="entry name" value="TPR-like_helical_dom_sf"/>
</dbReference>
<dbReference type="OrthoDB" id="621570at2"/>
<dbReference type="SUPFAM" id="SSF48452">
    <property type="entry name" value="TPR-like"/>
    <property type="match status" value="1"/>
</dbReference>
<dbReference type="Pfam" id="PF14322">
    <property type="entry name" value="SusD-like_3"/>
    <property type="match status" value="1"/>
</dbReference>
<evidence type="ECO:0000256" key="4">
    <source>
        <dbReference type="ARBA" id="ARBA00023136"/>
    </source>
</evidence>